<reference evidence="1" key="1">
    <citation type="submission" date="2022-04" db="EMBL/GenBank/DDBJ databases">
        <title>Genome of the entomopathogenic fungus Entomophthora muscae.</title>
        <authorList>
            <person name="Elya C."/>
            <person name="Lovett B.R."/>
            <person name="Lee E."/>
            <person name="Macias A.M."/>
            <person name="Hajek A.E."/>
            <person name="De Bivort B.L."/>
            <person name="Kasson M.T."/>
            <person name="De Fine Licht H.H."/>
            <person name="Stajich J.E."/>
        </authorList>
    </citation>
    <scope>NUCLEOTIDE SEQUENCE</scope>
    <source>
        <strain evidence="1">Berkeley</strain>
    </source>
</reference>
<protein>
    <submittedName>
        <fullName evidence="1">Uncharacterized protein</fullName>
    </submittedName>
</protein>
<evidence type="ECO:0000313" key="2">
    <source>
        <dbReference type="Proteomes" id="UP001165960"/>
    </source>
</evidence>
<dbReference type="Proteomes" id="UP001165960">
    <property type="component" value="Unassembled WGS sequence"/>
</dbReference>
<keyword evidence="2" id="KW-1185">Reference proteome</keyword>
<dbReference type="EMBL" id="QTSX02000795">
    <property type="protein sequence ID" value="KAJ9084933.1"/>
    <property type="molecule type" value="Genomic_DNA"/>
</dbReference>
<proteinExistence type="predicted"/>
<accession>A0ACC2UDF6</accession>
<evidence type="ECO:0000313" key="1">
    <source>
        <dbReference type="EMBL" id="KAJ9084933.1"/>
    </source>
</evidence>
<gene>
    <name evidence="1" type="ORF">DSO57_1019109</name>
</gene>
<name>A0ACC2UDF6_9FUNG</name>
<organism evidence="1 2">
    <name type="scientific">Entomophthora muscae</name>
    <dbReference type="NCBI Taxonomy" id="34485"/>
    <lineage>
        <taxon>Eukaryota</taxon>
        <taxon>Fungi</taxon>
        <taxon>Fungi incertae sedis</taxon>
        <taxon>Zoopagomycota</taxon>
        <taxon>Entomophthoromycotina</taxon>
        <taxon>Entomophthoromycetes</taxon>
        <taxon>Entomophthorales</taxon>
        <taxon>Entomophthoraceae</taxon>
        <taxon>Entomophthora</taxon>
    </lineage>
</organism>
<sequence>MLQHIRRNSGDMHRNLVYDVLLFSIGPIGLLLNGLLLKLIASKRSRPAIDCILLTIIAELDLLTSVYIIVSQVWKWLSGYSVVRDASAWCYLSSSLGRMAKLASLDVTALLSLVRYVAIVRGANIVNRYWLAVAIMLIGVIAALFTVKSVFTIPTVAASGLYCFALHDFENPVFIAFHAILPLFAVPPLFIIPTCYALVISHYRRILTQITDTLPRHLVYQSRGLLVITIAYALVIIPEYLIIVLCVYFKVEVSPDVDSMARILISSITIVNPLFALFLHEDTRKELFSHWSKTQVYPQ</sequence>
<comment type="caution">
    <text evidence="1">The sequence shown here is derived from an EMBL/GenBank/DDBJ whole genome shotgun (WGS) entry which is preliminary data.</text>
</comment>